<protein>
    <submittedName>
        <fullName evidence="1">Uncharacterized protein</fullName>
    </submittedName>
</protein>
<gene>
    <name evidence="1" type="ORF">DY000_02064402</name>
</gene>
<comment type="caution">
    <text evidence="1">The sequence shown here is derived from an EMBL/GenBank/DDBJ whole genome shotgun (WGS) entry which is preliminary data.</text>
</comment>
<dbReference type="Proteomes" id="UP000266723">
    <property type="component" value="Unassembled WGS sequence"/>
</dbReference>
<reference evidence="1 2" key="1">
    <citation type="journal article" date="2020" name="BMC Genomics">
        <title>Intraspecific diversification of the crop wild relative Brassica cretica Lam. using demographic model selection.</title>
        <authorList>
            <person name="Kioukis A."/>
            <person name="Michalopoulou V.A."/>
            <person name="Briers L."/>
            <person name="Pirintsos S."/>
            <person name="Studholme D.J."/>
            <person name="Pavlidis P."/>
            <person name="Sarris P.F."/>
        </authorList>
    </citation>
    <scope>NUCLEOTIDE SEQUENCE [LARGE SCALE GENOMIC DNA]</scope>
    <source>
        <strain evidence="2">cv. PFS-1207/04</strain>
    </source>
</reference>
<evidence type="ECO:0000313" key="2">
    <source>
        <dbReference type="Proteomes" id="UP000266723"/>
    </source>
</evidence>
<dbReference type="EMBL" id="QGKV02000546">
    <property type="protein sequence ID" value="KAF3583180.1"/>
    <property type="molecule type" value="Genomic_DNA"/>
</dbReference>
<evidence type="ECO:0000313" key="1">
    <source>
        <dbReference type="EMBL" id="KAF3583180.1"/>
    </source>
</evidence>
<name>A0ABQ7E0K1_BRACR</name>
<keyword evidence="2" id="KW-1185">Reference proteome</keyword>
<proteinExistence type="predicted"/>
<accession>A0ABQ7E0K1</accession>
<organism evidence="1 2">
    <name type="scientific">Brassica cretica</name>
    <name type="common">Mustard</name>
    <dbReference type="NCBI Taxonomy" id="69181"/>
    <lineage>
        <taxon>Eukaryota</taxon>
        <taxon>Viridiplantae</taxon>
        <taxon>Streptophyta</taxon>
        <taxon>Embryophyta</taxon>
        <taxon>Tracheophyta</taxon>
        <taxon>Spermatophyta</taxon>
        <taxon>Magnoliopsida</taxon>
        <taxon>eudicotyledons</taxon>
        <taxon>Gunneridae</taxon>
        <taxon>Pentapetalae</taxon>
        <taxon>rosids</taxon>
        <taxon>malvids</taxon>
        <taxon>Brassicales</taxon>
        <taxon>Brassicaceae</taxon>
        <taxon>Brassiceae</taxon>
        <taxon>Brassica</taxon>
    </lineage>
</organism>
<sequence length="105" mass="11652">MLVYQHSFNDLGFTECLLSHLTSKKIHFLVPKLPAVPTTHLMLFLVLTDIVVDTPISLPLCILQAVEPLVLIHVHQVLQPTCYAHEPHPAHEFGPGCDAIADSRP</sequence>